<dbReference type="EMBL" id="LR796226">
    <property type="protein sequence ID" value="CAB4128802.1"/>
    <property type="molecule type" value="Genomic_DNA"/>
</dbReference>
<name>A0A6J5L5J0_9CAUD</name>
<dbReference type="InterPro" id="IPR003615">
    <property type="entry name" value="HNH_nuc"/>
</dbReference>
<dbReference type="GO" id="GO:0003676">
    <property type="term" value="F:nucleic acid binding"/>
    <property type="evidence" value="ECO:0007669"/>
    <property type="project" value="InterPro"/>
</dbReference>
<dbReference type="InterPro" id="IPR044925">
    <property type="entry name" value="His-Me_finger_sf"/>
</dbReference>
<protein>
    <submittedName>
        <fullName evidence="2">HNHc domain containing protein</fullName>
    </submittedName>
</protein>
<dbReference type="Gene3D" id="1.10.30.50">
    <property type="match status" value="1"/>
</dbReference>
<evidence type="ECO:0000259" key="1">
    <source>
        <dbReference type="SMART" id="SM00507"/>
    </source>
</evidence>
<evidence type="ECO:0000313" key="2">
    <source>
        <dbReference type="EMBL" id="CAB4128802.1"/>
    </source>
</evidence>
<dbReference type="InterPro" id="IPR002711">
    <property type="entry name" value="HNH"/>
</dbReference>
<organism evidence="2">
    <name type="scientific">uncultured Caudovirales phage</name>
    <dbReference type="NCBI Taxonomy" id="2100421"/>
    <lineage>
        <taxon>Viruses</taxon>
        <taxon>Duplodnaviria</taxon>
        <taxon>Heunggongvirae</taxon>
        <taxon>Uroviricota</taxon>
        <taxon>Caudoviricetes</taxon>
        <taxon>Peduoviridae</taxon>
        <taxon>Maltschvirus</taxon>
        <taxon>Maltschvirus maltsch</taxon>
    </lineage>
</organism>
<accession>A0A6J5L5J0</accession>
<dbReference type="GO" id="GO:0004519">
    <property type="term" value="F:endonuclease activity"/>
    <property type="evidence" value="ECO:0007669"/>
    <property type="project" value="InterPro"/>
</dbReference>
<gene>
    <name evidence="2" type="ORF">UFOVP111_83</name>
</gene>
<reference evidence="2" key="1">
    <citation type="submission" date="2020-04" db="EMBL/GenBank/DDBJ databases">
        <authorList>
            <person name="Chiriac C."/>
            <person name="Salcher M."/>
            <person name="Ghai R."/>
            <person name="Kavagutti S V."/>
        </authorList>
    </citation>
    <scope>NUCLEOTIDE SEQUENCE</scope>
</reference>
<dbReference type="CDD" id="cd00085">
    <property type="entry name" value="HNHc"/>
    <property type="match status" value="1"/>
</dbReference>
<dbReference type="SMART" id="SM00507">
    <property type="entry name" value="HNHc"/>
    <property type="match status" value="1"/>
</dbReference>
<sequence length="130" mass="14967">MLGGMNERHLLTEIDEDDFLAYCSVCTTLVKIVATGKYKPSGEKYWRCKVSHRQATLNKSAPWRQHKKDRCEECGFFPKHPSQLHVDHIDGSKENNDISNLMTLCANCHAYKTAMNQDWMNKKFSQPSTT</sequence>
<proteinExistence type="predicted"/>
<dbReference type="GO" id="GO:0008270">
    <property type="term" value="F:zinc ion binding"/>
    <property type="evidence" value="ECO:0007669"/>
    <property type="project" value="InterPro"/>
</dbReference>
<feature type="domain" description="HNH nuclease" evidence="1">
    <location>
        <begin position="61"/>
        <end position="110"/>
    </location>
</feature>
<dbReference type="Pfam" id="PF01844">
    <property type="entry name" value="HNH"/>
    <property type="match status" value="1"/>
</dbReference>
<dbReference type="SUPFAM" id="SSF54060">
    <property type="entry name" value="His-Me finger endonucleases"/>
    <property type="match status" value="1"/>
</dbReference>